<gene>
    <name evidence="3" type="ORF">SteCoe_8049</name>
</gene>
<dbReference type="EMBL" id="MPUH01000119">
    <property type="protein sequence ID" value="OMJ89688.1"/>
    <property type="molecule type" value="Genomic_DNA"/>
</dbReference>
<feature type="coiled-coil region" evidence="1">
    <location>
        <begin position="393"/>
        <end position="459"/>
    </location>
</feature>
<dbReference type="Gene3D" id="3.40.50.300">
    <property type="entry name" value="P-loop containing nucleotide triphosphate hydrolases"/>
    <property type="match status" value="1"/>
</dbReference>
<feature type="domain" description="G" evidence="2">
    <location>
        <begin position="31"/>
        <end position="117"/>
    </location>
</feature>
<dbReference type="InterPro" id="IPR027417">
    <property type="entry name" value="P-loop_NTPase"/>
</dbReference>
<dbReference type="InterPro" id="IPR006073">
    <property type="entry name" value="GTP-bd"/>
</dbReference>
<keyword evidence="1" id="KW-0175">Coiled coil</keyword>
<accession>A0A1R2CKZ3</accession>
<dbReference type="AlphaFoldDB" id="A0A1R2CKZ3"/>
<evidence type="ECO:0000313" key="4">
    <source>
        <dbReference type="Proteomes" id="UP000187209"/>
    </source>
</evidence>
<keyword evidence="4" id="KW-1185">Reference proteome</keyword>
<dbReference type="Pfam" id="PF01926">
    <property type="entry name" value="MMR_HSR1"/>
    <property type="match status" value="1"/>
</dbReference>
<dbReference type="Proteomes" id="UP000187209">
    <property type="component" value="Unassembled WGS sequence"/>
</dbReference>
<evidence type="ECO:0000259" key="2">
    <source>
        <dbReference type="Pfam" id="PF01926"/>
    </source>
</evidence>
<dbReference type="OrthoDB" id="8954335at2759"/>
<dbReference type="GO" id="GO:0005525">
    <property type="term" value="F:GTP binding"/>
    <property type="evidence" value="ECO:0007669"/>
    <property type="project" value="InterPro"/>
</dbReference>
<dbReference type="SUPFAM" id="SSF52540">
    <property type="entry name" value="P-loop containing nucleoside triphosphate hydrolases"/>
    <property type="match status" value="2"/>
</dbReference>
<proteinExistence type="predicted"/>
<evidence type="ECO:0000313" key="3">
    <source>
        <dbReference type="EMBL" id="OMJ89688.1"/>
    </source>
</evidence>
<sequence length="497" mass="58333">MNSAHLQEEIKHINDSISKCDEVLPKKALRTVVLLGNTGAGKSTVFNILCGNELKIIENQYDGSLNFDLKYSGDFQKIGNSASSCTSLPSYKNIDLTTFIDTPGLEDNNGKAQQIINIFYIKKVFSVSSKVKIILFFDYDSIMISRGKNLGDLFNHLLELIPDKQLLKQSMNFLITRCPQNYTSLFFKNKVQELCLNNNYFANSSDVILNIIDNLDRVIIFKSPLDENDINLDIKDKVFNSLGNVLWSSVKINPSVGQSAQLKLRSISSELLAKLNKKIDKKKSCLVMRIKRMNSIKDIDDLHKGLQNLILISNEDNFFNSLVELINKFTAKRPFMLYFRPSVPKTPKKILETKRLLDFYKTITKIEISLEKMKEFIPGLISLLQSRKVTVIQEKKLQQAKEEEKERQRQIQRLNAEREEAERRRRQIELEYERLRIQQREQEERNRIYQEQLRQERLRQEQREREHREWMEKKRQEELYLQRRVVYTQSQSNCTVF</sequence>
<name>A0A1R2CKZ3_9CILI</name>
<evidence type="ECO:0000256" key="1">
    <source>
        <dbReference type="SAM" id="Coils"/>
    </source>
</evidence>
<reference evidence="3 4" key="1">
    <citation type="submission" date="2016-11" db="EMBL/GenBank/DDBJ databases">
        <title>The macronuclear genome of Stentor coeruleus: a giant cell with tiny introns.</title>
        <authorList>
            <person name="Slabodnick M."/>
            <person name="Ruby J.G."/>
            <person name="Reiff S.B."/>
            <person name="Swart E.C."/>
            <person name="Gosai S."/>
            <person name="Prabakaran S."/>
            <person name="Witkowska E."/>
            <person name="Larue G.E."/>
            <person name="Fisher S."/>
            <person name="Freeman R.M."/>
            <person name="Gunawardena J."/>
            <person name="Chu W."/>
            <person name="Stover N.A."/>
            <person name="Gregory B.D."/>
            <person name="Nowacki M."/>
            <person name="Derisi J."/>
            <person name="Roy S.W."/>
            <person name="Marshall W.F."/>
            <person name="Sood P."/>
        </authorList>
    </citation>
    <scope>NUCLEOTIDE SEQUENCE [LARGE SCALE GENOMIC DNA]</scope>
    <source>
        <strain evidence="3">WM001</strain>
    </source>
</reference>
<comment type="caution">
    <text evidence="3">The sequence shown here is derived from an EMBL/GenBank/DDBJ whole genome shotgun (WGS) entry which is preliminary data.</text>
</comment>
<organism evidence="3 4">
    <name type="scientific">Stentor coeruleus</name>
    <dbReference type="NCBI Taxonomy" id="5963"/>
    <lineage>
        <taxon>Eukaryota</taxon>
        <taxon>Sar</taxon>
        <taxon>Alveolata</taxon>
        <taxon>Ciliophora</taxon>
        <taxon>Postciliodesmatophora</taxon>
        <taxon>Heterotrichea</taxon>
        <taxon>Heterotrichida</taxon>
        <taxon>Stentoridae</taxon>
        <taxon>Stentor</taxon>
    </lineage>
</organism>
<protein>
    <recommendedName>
        <fullName evidence="2">G domain-containing protein</fullName>
    </recommendedName>
</protein>